<dbReference type="GO" id="GO:0003729">
    <property type="term" value="F:mRNA binding"/>
    <property type="evidence" value="ECO:0007669"/>
    <property type="project" value="TreeGrafter"/>
</dbReference>
<feature type="region of interest" description="Disordered" evidence="2">
    <location>
        <begin position="354"/>
        <end position="379"/>
    </location>
</feature>
<dbReference type="AlphaFoldDB" id="A0A5J5EM70"/>
<feature type="region of interest" description="Disordered" evidence="2">
    <location>
        <begin position="1"/>
        <end position="30"/>
    </location>
</feature>
<dbReference type="OrthoDB" id="2195113at2759"/>
<dbReference type="GO" id="GO:0005783">
    <property type="term" value="C:endoplasmic reticulum"/>
    <property type="evidence" value="ECO:0007669"/>
    <property type="project" value="TreeGrafter"/>
</dbReference>
<feature type="compositionally biased region" description="Basic and acidic residues" evidence="2">
    <location>
        <begin position="453"/>
        <end position="463"/>
    </location>
</feature>
<dbReference type="PANTHER" id="PTHR31027">
    <property type="entry name" value="NUCLEAR SEGREGATION PROTEIN BFR1"/>
    <property type="match status" value="1"/>
</dbReference>
<dbReference type="GO" id="GO:0042175">
    <property type="term" value="C:nuclear outer membrane-endoplasmic reticulum membrane network"/>
    <property type="evidence" value="ECO:0007669"/>
    <property type="project" value="TreeGrafter"/>
</dbReference>
<feature type="region of interest" description="Disordered" evidence="2">
    <location>
        <begin position="421"/>
        <end position="463"/>
    </location>
</feature>
<feature type="compositionally biased region" description="Basic and acidic residues" evidence="2">
    <location>
        <begin position="421"/>
        <end position="446"/>
    </location>
</feature>
<dbReference type="Proteomes" id="UP000326924">
    <property type="component" value="Unassembled WGS sequence"/>
</dbReference>
<accession>A0A5J5EM70</accession>
<feature type="compositionally biased region" description="Basic and acidic residues" evidence="2">
    <location>
        <begin position="18"/>
        <end position="30"/>
    </location>
</feature>
<gene>
    <name evidence="3" type="ORF">FN846DRAFT_783259</name>
</gene>
<name>A0A5J5EM70_9PEZI</name>
<dbReference type="PANTHER" id="PTHR31027:SF2">
    <property type="entry name" value="LEBERCILIN DOMAIN-CONTAINING PROTEIN"/>
    <property type="match status" value="1"/>
</dbReference>
<keyword evidence="4" id="KW-1185">Reference proteome</keyword>
<comment type="caution">
    <text evidence="3">The sequence shown here is derived from an EMBL/GenBank/DDBJ whole genome shotgun (WGS) entry which is preliminary data.</text>
</comment>
<dbReference type="FunCoup" id="A0A5J5EM70">
    <property type="interactions" value="189"/>
</dbReference>
<feature type="compositionally biased region" description="Basic residues" evidence="2">
    <location>
        <begin position="358"/>
        <end position="367"/>
    </location>
</feature>
<feature type="coiled-coil region" evidence="1">
    <location>
        <begin position="163"/>
        <end position="209"/>
    </location>
</feature>
<feature type="compositionally biased region" description="Low complexity" evidence="2">
    <location>
        <begin position="1"/>
        <end position="14"/>
    </location>
</feature>
<evidence type="ECO:0000313" key="4">
    <source>
        <dbReference type="Proteomes" id="UP000326924"/>
    </source>
</evidence>
<organism evidence="3 4">
    <name type="scientific">Sphaerosporella brunnea</name>
    <dbReference type="NCBI Taxonomy" id="1250544"/>
    <lineage>
        <taxon>Eukaryota</taxon>
        <taxon>Fungi</taxon>
        <taxon>Dikarya</taxon>
        <taxon>Ascomycota</taxon>
        <taxon>Pezizomycotina</taxon>
        <taxon>Pezizomycetes</taxon>
        <taxon>Pezizales</taxon>
        <taxon>Pyronemataceae</taxon>
        <taxon>Sphaerosporella</taxon>
    </lineage>
</organism>
<feature type="coiled-coil region" evidence="1">
    <location>
        <begin position="238"/>
        <end position="287"/>
    </location>
</feature>
<keyword evidence="1" id="KW-0175">Coiled coil</keyword>
<evidence type="ECO:0008006" key="5">
    <source>
        <dbReference type="Google" id="ProtNLM"/>
    </source>
</evidence>
<dbReference type="GO" id="GO:0008298">
    <property type="term" value="P:intracellular mRNA localization"/>
    <property type="evidence" value="ECO:0007669"/>
    <property type="project" value="TreeGrafter"/>
</dbReference>
<proteinExistence type="predicted"/>
<evidence type="ECO:0000313" key="3">
    <source>
        <dbReference type="EMBL" id="KAA8897459.1"/>
    </source>
</evidence>
<evidence type="ECO:0000256" key="1">
    <source>
        <dbReference type="SAM" id="Coils"/>
    </source>
</evidence>
<feature type="region of interest" description="Disordered" evidence="2">
    <location>
        <begin position="51"/>
        <end position="70"/>
    </location>
</feature>
<dbReference type="GO" id="GO:1990904">
    <property type="term" value="C:ribonucleoprotein complex"/>
    <property type="evidence" value="ECO:0007669"/>
    <property type="project" value="TreeGrafter"/>
</dbReference>
<dbReference type="InParanoid" id="A0A5J5EM70"/>
<evidence type="ECO:0000256" key="2">
    <source>
        <dbReference type="SAM" id="MobiDB-lite"/>
    </source>
</evidence>
<protein>
    <recommendedName>
        <fullName evidence="5">Nuclear segregation protein Bfr1</fullName>
    </recommendedName>
</protein>
<dbReference type="InterPro" id="IPR039604">
    <property type="entry name" value="Bfr1"/>
</dbReference>
<feature type="compositionally biased region" description="Low complexity" evidence="2">
    <location>
        <begin position="368"/>
        <end position="379"/>
    </location>
</feature>
<sequence>MATTSTASADVAASKKVLKPERPDEEAFKKAEAAAKKEYEAAQKDLSAIKAKLDSVKPGEKNPRQQELKDELAKVRAAVAAKKGSRQKTEDQIKALQDSINARVKDLNARRGNMPYRTLADLEAAIAKLDRDVSSGTMKIVEEKKALQEISNLHRQKKNFAAFEDAQNSIDADRAKLKEMKEKKQDPELKELNEKYEELDKEFKAIKAEQDSIYQNLNSLRDQRTALQAAQQEKWAALKKLQDDYYQARNAHRAYEREARKIREERRQKEQAEYHLAKKRAAAAEKLEAASQPAFASEIITCEGLIAFFDPSSAEAARKEKLAAAPRELAAKASREVKPIEGKKLVKEEEDYFVGTGGKKKKGKKSKSAPTEETAEAPAAAGKINLNVGLLEQLAQIDVPAPSSQAEVPQVLEKLREKLQNYKDNQDRVTKENIAKAQKEIDRLEKEGEEPAAENKEAEATEA</sequence>
<reference evidence="3 4" key="1">
    <citation type="submission" date="2019-09" db="EMBL/GenBank/DDBJ databases">
        <title>Draft genome of the ectomycorrhizal ascomycete Sphaerosporella brunnea.</title>
        <authorList>
            <consortium name="DOE Joint Genome Institute"/>
            <person name="Benucci G.M."/>
            <person name="Marozzi G."/>
            <person name="Antonielli L."/>
            <person name="Sanchez S."/>
            <person name="Marco P."/>
            <person name="Wang X."/>
            <person name="Falini L.B."/>
            <person name="Barry K."/>
            <person name="Haridas S."/>
            <person name="Lipzen A."/>
            <person name="Labutti K."/>
            <person name="Grigoriev I.V."/>
            <person name="Murat C."/>
            <person name="Martin F."/>
            <person name="Albertini E."/>
            <person name="Donnini D."/>
            <person name="Bonito G."/>
        </authorList>
    </citation>
    <scope>NUCLEOTIDE SEQUENCE [LARGE SCALE GENOMIC DNA]</scope>
    <source>
        <strain evidence="3 4">Sb_GMNB300</strain>
    </source>
</reference>
<dbReference type="EMBL" id="VXIS01000198">
    <property type="protein sequence ID" value="KAA8897459.1"/>
    <property type="molecule type" value="Genomic_DNA"/>
</dbReference>